<reference evidence="1 2" key="1">
    <citation type="journal article" date="2017" name="ISME J.">
        <title>An acid-tolerant ammonia-oxidizing ?-proteobacterium from soil.</title>
        <authorList>
            <person name="Hayatsu M."/>
            <person name="Tago K."/>
            <person name="Uchiyama I."/>
            <person name="Toyoda A."/>
            <person name="Wang Y."/>
            <person name="Shimomura Y."/>
            <person name="Okubo T."/>
            <person name="Kurisu F."/>
            <person name="Hirono Y."/>
            <person name="Nonaka K."/>
            <person name="Akiyama H."/>
            <person name="Itoh T."/>
            <person name="Takami H."/>
        </authorList>
    </citation>
    <scope>NUCLEOTIDE SEQUENCE [LARGE SCALE GENOMIC DNA]</scope>
    <source>
        <strain evidence="1 2">TAO100</strain>
    </source>
</reference>
<proteinExistence type="predicted"/>
<dbReference type="AlphaFoldDB" id="A0A1Q2SKJ3"/>
<gene>
    <name evidence="1" type="ORF">TAO_0269</name>
</gene>
<dbReference type="OrthoDB" id="9816400at2"/>
<accession>A0A1Q2SKJ3</accession>
<dbReference type="KEGG" id="ntt:TAO_0269"/>
<keyword evidence="2" id="KW-1185">Reference proteome</keyword>
<protein>
    <submittedName>
        <fullName evidence="1">Hypothetical conserved protein</fullName>
    </submittedName>
</protein>
<evidence type="ECO:0000313" key="1">
    <source>
        <dbReference type="EMBL" id="BAW79639.1"/>
    </source>
</evidence>
<organism evidence="1 2">
    <name type="scientific">Candidatus Nitrosoglobus terrae</name>
    <dbReference type="NCBI Taxonomy" id="1630141"/>
    <lineage>
        <taxon>Bacteria</taxon>
        <taxon>Pseudomonadati</taxon>
        <taxon>Pseudomonadota</taxon>
        <taxon>Gammaproteobacteria</taxon>
        <taxon>Chromatiales</taxon>
        <taxon>Chromatiaceae</taxon>
        <taxon>Candidatus Nitrosoglobus</taxon>
    </lineage>
</organism>
<name>A0A1Q2SKJ3_9GAMM</name>
<dbReference type="Proteomes" id="UP000243679">
    <property type="component" value="Chromosome"/>
</dbReference>
<evidence type="ECO:0000313" key="2">
    <source>
        <dbReference type="Proteomes" id="UP000243679"/>
    </source>
</evidence>
<dbReference type="EMBL" id="AP014836">
    <property type="protein sequence ID" value="BAW79639.1"/>
    <property type="molecule type" value="Genomic_DNA"/>
</dbReference>
<dbReference type="RefSeq" id="WP_096526273.1">
    <property type="nucleotide sequence ID" value="NZ_AP014836.1"/>
</dbReference>
<sequence length="635" mass="71073">MALNIEVFSNTKGGQSLFKALGHPLIVTKAHALLDRLADRGPVAIYDPLNQIESFAALYNLSRLNVVAVFVQEANTIGEIVLGQEAKPVTELQNYKVAAVFLVAFDAGQYHQQIKHLIPAGAEVFTLDALRLPDDMLTNRSRYLDPLNFATNFALFRDMAGQHTRLVTANYWAGYGARDSALWLCLYNEVGEILAQWQIPLSPAVHSIVIDSRQIRERFGLDDFVGTLFLHGLRIAGHDVVKYALDIYGENEQVLSCTHDANAWPAELYAGLPAPAVGEKVILWVQNSHPCPIPAGKIGLNLLGSSQTAWLNHEIPPFGTYALNVAELIPEAIWPQQLEVQAGKYFVRPRYEVITANNHQRIAHANVERVDLKPDVQISKLKTWLGKGYLLPAPVLPQGRWQSLILPTPMATSQQELPVKLLIYDASGQEITSHTFGIIARSHSVCLDIDAVLERKKLPGGYGHMELMYDFKVATEVDGWLHGLFRYRDRVNNYSAETSFGSHIFNTILTYKDEPQSYTGRPPGLSTRLFLRLGSTSVDTFCHLIYPVSSPWHPRSDTQLVLCSSKGAEVAHRRVAIPCSGSLLWYYQDLFNKYERARAGQNAYILIRDLSCRLFGYHGLIYGDETFSLDHMFGF</sequence>